<feature type="binding site" evidence="8">
    <location>
        <position position="100"/>
    </location>
    <ligand>
        <name>Na(+)</name>
        <dbReference type="ChEBI" id="CHEBI:29101"/>
        <label>1</label>
    </ligand>
</feature>
<reference evidence="13" key="1">
    <citation type="journal article" date="2020" name="bioRxiv">
        <title>Chromosome-level reference genome of the European wasp spider Argiope bruennichi: a resource for studies on range expansion and evolutionary adaptation.</title>
        <authorList>
            <person name="Sheffer M.M."/>
            <person name="Hoppe A."/>
            <person name="Krehenwinkel H."/>
            <person name="Uhl G."/>
            <person name="Kuss A.W."/>
            <person name="Jensen L."/>
            <person name="Jensen C."/>
            <person name="Gillespie R.G."/>
            <person name="Hoff K.J."/>
            <person name="Prost S."/>
        </authorList>
    </citation>
    <scope>NUCLEOTIDE SEQUENCE</scope>
</reference>
<feature type="disulfide bond" evidence="9">
    <location>
        <begin position="203"/>
        <end position="212"/>
    </location>
</feature>
<dbReference type="Pfam" id="PF00209">
    <property type="entry name" value="SNF"/>
    <property type="match status" value="1"/>
</dbReference>
<keyword evidence="5 10" id="KW-0769">Symport</keyword>
<evidence type="ECO:0000256" key="8">
    <source>
        <dbReference type="PIRSR" id="PIRSR600175-1"/>
    </source>
</evidence>
<dbReference type="PANTHER" id="PTHR11616:SF240">
    <property type="entry name" value="BLOATED TUBULES, ISOFORM B-RELATED"/>
    <property type="match status" value="1"/>
</dbReference>
<feature type="transmembrane region" description="Helical" evidence="12">
    <location>
        <begin position="390"/>
        <end position="416"/>
    </location>
</feature>
<keyword evidence="8" id="KW-0915">Sodium</keyword>
<comment type="caution">
    <text evidence="13">The sequence shown here is derived from an EMBL/GenBank/DDBJ whole genome shotgun (WGS) entry which is preliminary data.</text>
</comment>
<dbReference type="EMBL" id="JABXBU010001863">
    <property type="protein sequence ID" value="KAF8782290.1"/>
    <property type="molecule type" value="Genomic_DNA"/>
</dbReference>
<feature type="transmembrane region" description="Helical" evidence="12">
    <location>
        <begin position="308"/>
        <end position="328"/>
    </location>
</feature>
<evidence type="ECO:0000256" key="10">
    <source>
        <dbReference type="RuleBase" id="RU003732"/>
    </source>
</evidence>
<keyword evidence="8" id="KW-0479">Metal-binding</keyword>
<proteinExistence type="inferred from homology"/>
<dbReference type="PRINTS" id="PR00176">
    <property type="entry name" value="NANEUSMPORT"/>
</dbReference>
<evidence type="ECO:0000256" key="1">
    <source>
        <dbReference type="ARBA" id="ARBA00004141"/>
    </source>
</evidence>
<feature type="binding site" evidence="8">
    <location>
        <position position="465"/>
    </location>
    <ligand>
        <name>Na(+)</name>
        <dbReference type="ChEBI" id="CHEBI:29101"/>
        <label>1</label>
    </ligand>
</feature>
<evidence type="ECO:0000256" key="4">
    <source>
        <dbReference type="ARBA" id="ARBA00022692"/>
    </source>
</evidence>
<feature type="transmembrane region" description="Helical" evidence="12">
    <location>
        <begin position="357"/>
        <end position="378"/>
    </location>
</feature>
<feature type="binding site" evidence="8">
    <location>
        <position position="461"/>
    </location>
    <ligand>
        <name>Na(+)</name>
        <dbReference type="ChEBI" id="CHEBI:29101"/>
        <label>1</label>
    </ligand>
</feature>
<feature type="transmembrane region" description="Helical" evidence="12">
    <location>
        <begin position="449"/>
        <end position="478"/>
    </location>
</feature>
<name>A0A8T0EW06_ARGBR</name>
<feature type="region of interest" description="Disordered" evidence="11">
    <location>
        <begin position="648"/>
        <end position="688"/>
    </location>
</feature>
<organism evidence="13 14">
    <name type="scientific">Argiope bruennichi</name>
    <name type="common">Wasp spider</name>
    <name type="synonym">Aranea bruennichi</name>
    <dbReference type="NCBI Taxonomy" id="94029"/>
    <lineage>
        <taxon>Eukaryota</taxon>
        <taxon>Metazoa</taxon>
        <taxon>Ecdysozoa</taxon>
        <taxon>Arthropoda</taxon>
        <taxon>Chelicerata</taxon>
        <taxon>Arachnida</taxon>
        <taxon>Araneae</taxon>
        <taxon>Araneomorphae</taxon>
        <taxon>Entelegynae</taxon>
        <taxon>Araneoidea</taxon>
        <taxon>Araneidae</taxon>
        <taxon>Argiope</taxon>
    </lineage>
</organism>
<evidence type="ECO:0000313" key="13">
    <source>
        <dbReference type="EMBL" id="KAF8782290.1"/>
    </source>
</evidence>
<dbReference type="InterPro" id="IPR037272">
    <property type="entry name" value="SNS_sf"/>
</dbReference>
<feature type="binding site" evidence="8">
    <location>
        <position position="104"/>
    </location>
    <ligand>
        <name>Na(+)</name>
        <dbReference type="ChEBI" id="CHEBI:29101"/>
        <label>1</label>
    </ligand>
</feature>
<feature type="transmembrane region" description="Helical" evidence="12">
    <location>
        <begin position="163"/>
        <end position="191"/>
    </location>
</feature>
<feature type="transmembrane region" description="Helical" evidence="12">
    <location>
        <begin position="279"/>
        <end position="299"/>
    </location>
</feature>
<dbReference type="PROSITE" id="PS00610">
    <property type="entry name" value="NA_NEUROTRAN_SYMP_1"/>
    <property type="match status" value="1"/>
</dbReference>
<reference evidence="13" key="2">
    <citation type="submission" date="2020-06" db="EMBL/GenBank/DDBJ databases">
        <authorList>
            <person name="Sheffer M."/>
        </authorList>
    </citation>
    <scope>NUCLEOTIDE SEQUENCE</scope>
</reference>
<feature type="transmembrane region" description="Helical" evidence="12">
    <location>
        <begin position="525"/>
        <end position="545"/>
    </location>
</feature>
<dbReference type="AlphaFoldDB" id="A0A8T0EW06"/>
<keyword evidence="14" id="KW-1185">Reference proteome</keyword>
<evidence type="ECO:0000256" key="11">
    <source>
        <dbReference type="SAM" id="MobiDB-lite"/>
    </source>
</evidence>
<accession>A0A8T0EW06</accession>
<protein>
    <recommendedName>
        <fullName evidence="10">Transporter</fullName>
    </recommendedName>
</protein>
<evidence type="ECO:0000256" key="7">
    <source>
        <dbReference type="ARBA" id="ARBA00023136"/>
    </source>
</evidence>
<keyword evidence="3 10" id="KW-0813">Transport</keyword>
<feature type="transmembrane region" description="Helical" evidence="12">
    <location>
        <begin position="566"/>
        <end position="587"/>
    </location>
</feature>
<feature type="binding site" evidence="8">
    <location>
        <position position="97"/>
    </location>
    <ligand>
        <name>Na(+)</name>
        <dbReference type="ChEBI" id="CHEBI:29101"/>
        <label>1</label>
    </ligand>
</feature>
<evidence type="ECO:0000256" key="6">
    <source>
        <dbReference type="ARBA" id="ARBA00022989"/>
    </source>
</evidence>
<feature type="transmembrane region" description="Helical" evidence="12">
    <location>
        <begin position="91"/>
        <end position="109"/>
    </location>
</feature>
<dbReference type="PANTHER" id="PTHR11616">
    <property type="entry name" value="SODIUM/CHLORIDE DEPENDENT TRANSPORTER"/>
    <property type="match status" value="1"/>
</dbReference>
<feature type="transmembrane region" description="Helical" evidence="12">
    <location>
        <begin position="607"/>
        <end position="625"/>
    </location>
</feature>
<dbReference type="GO" id="GO:0046872">
    <property type="term" value="F:metal ion binding"/>
    <property type="evidence" value="ECO:0007669"/>
    <property type="project" value="UniProtKB-KW"/>
</dbReference>
<feature type="transmembrane region" description="Helical" evidence="12">
    <location>
        <begin position="121"/>
        <end position="142"/>
    </location>
</feature>
<comment type="subcellular location">
    <subcellularLocation>
        <location evidence="1">Membrane</location>
        <topology evidence="1">Multi-pass membrane protein</topology>
    </subcellularLocation>
</comment>
<keyword evidence="6 12" id="KW-1133">Transmembrane helix</keyword>
<keyword evidence="9" id="KW-1015">Disulfide bond</keyword>
<evidence type="ECO:0000256" key="5">
    <source>
        <dbReference type="ARBA" id="ARBA00022847"/>
    </source>
</evidence>
<dbReference type="SUPFAM" id="SSF161070">
    <property type="entry name" value="SNF-like"/>
    <property type="match status" value="1"/>
</dbReference>
<dbReference type="NCBIfam" id="NF037979">
    <property type="entry name" value="Na_transp"/>
    <property type="match status" value="1"/>
</dbReference>
<evidence type="ECO:0000256" key="12">
    <source>
        <dbReference type="SAM" id="Phobius"/>
    </source>
</evidence>
<feature type="binding site" evidence="8">
    <location>
        <position position="364"/>
    </location>
    <ligand>
        <name>Na(+)</name>
        <dbReference type="ChEBI" id="CHEBI:29101"/>
        <label>1</label>
    </ligand>
</feature>
<gene>
    <name evidence="13" type="ORF">HNY73_012591</name>
</gene>
<dbReference type="PROSITE" id="PS50267">
    <property type="entry name" value="NA_NEUROTRAN_SYMP_3"/>
    <property type="match status" value="1"/>
</dbReference>
<keyword evidence="7 12" id="KW-0472">Membrane</keyword>
<comment type="similarity">
    <text evidence="2 10">Belongs to the sodium:neurotransmitter symporter (SNF) (TC 2.A.22) family.</text>
</comment>
<dbReference type="InterPro" id="IPR000175">
    <property type="entry name" value="Na/ntran_symport"/>
</dbReference>
<keyword evidence="4 10" id="KW-0812">Transmembrane</keyword>
<evidence type="ECO:0000313" key="14">
    <source>
        <dbReference type="Proteomes" id="UP000807504"/>
    </source>
</evidence>
<dbReference type="GO" id="GO:0005886">
    <property type="term" value="C:plasma membrane"/>
    <property type="evidence" value="ECO:0007669"/>
    <property type="project" value="TreeGrafter"/>
</dbReference>
<dbReference type="GO" id="GO:0015375">
    <property type="term" value="F:glycine:sodium symporter activity"/>
    <property type="evidence" value="ECO:0007669"/>
    <property type="project" value="TreeGrafter"/>
</dbReference>
<feature type="transmembrane region" description="Helical" evidence="12">
    <location>
        <begin position="490"/>
        <end position="513"/>
    </location>
</feature>
<feature type="binding site" evidence="8">
    <location>
        <position position="99"/>
    </location>
    <ligand>
        <name>Na(+)</name>
        <dbReference type="ChEBI" id="CHEBI:29101"/>
        <label>1</label>
    </ligand>
</feature>
<evidence type="ECO:0000256" key="9">
    <source>
        <dbReference type="PIRSR" id="PIRSR600175-2"/>
    </source>
</evidence>
<sequence>MKGLRDWVQKMAEVLGMNRQDHKQIVDIHVRFEADISLPLSCPPPAQHAFASIPMTAGKEKAVMAMDSESLETEDPEEVPERGHWTGRFDFLLACLGTAVGLGNVWRFPYLCYKNGGGAFVLAYVVMVFLIGMPVFLLELTMGQYSAFGPSKVFSSIAPIFKGVGYAMVISASLVSIYYNMIIGWTLFYFVDSFRSDLQWQYCHHEFNTDRCFSDVEYHACKSINDSNIFNFRTCYNATYAAIQNISDITDSERISAPEEYLNQYMLGKSDSFENFGTLRWPLVVSLLAAWIVVVLSLLKGIKTSGRVVYFTATFPYVILVILFIRGVTLEGSTDGMYFYLVPDFQKLMEIQVWQDAAIQVFYSFSIAGGGMITYASYNKFHNNLIKDVLIIGIGDMLTSLFSGLVVFSMLGFMALQLQKSVDDVVESGTGLAFIAYPDAVARMPVATLWALLFFFMLFLLGIDSQFAAVETILTFVFDQFPKTRSKKPVVVFLVAGILFLLGLPLTANGGIYLLEVMDRYAAGWPYLVIGLSELFVVAYIYGMSRFMDDLKQMTKWSPGAWIRSHLLVTIMTISPIVIGLILLLSWINFEPLKVGDYVIPTWGNAIGWGMAIVPIAAIPFGFIWQMCTKHKDMPCFQRLRHLTRPTEEWRANAKANSPSRGSRNGGLNGYDNPAMTEPPPVYSLSHL</sequence>
<feature type="binding site" evidence="8">
    <location>
        <position position="464"/>
    </location>
    <ligand>
        <name>Na(+)</name>
        <dbReference type="ChEBI" id="CHEBI:29101"/>
        <label>1</label>
    </ligand>
</feature>
<evidence type="ECO:0000256" key="2">
    <source>
        <dbReference type="ARBA" id="ARBA00006459"/>
    </source>
</evidence>
<dbReference type="Proteomes" id="UP000807504">
    <property type="component" value="Unassembled WGS sequence"/>
</dbReference>
<evidence type="ECO:0000256" key="3">
    <source>
        <dbReference type="ARBA" id="ARBA00022448"/>
    </source>
</evidence>